<name>A0ABX7NIS8_9BACT</name>
<accession>A0ABX7NIS8</accession>
<protein>
    <submittedName>
        <fullName evidence="2">Flagellar motor protein MotB</fullName>
    </submittedName>
</protein>
<keyword evidence="2" id="KW-0282">Flagellum</keyword>
<evidence type="ECO:0000256" key="1">
    <source>
        <dbReference type="SAM" id="SignalP"/>
    </source>
</evidence>
<dbReference type="Proteomes" id="UP000662747">
    <property type="component" value="Chromosome"/>
</dbReference>
<dbReference type="EMBL" id="CP071090">
    <property type="protein sequence ID" value="QSQ18719.1"/>
    <property type="molecule type" value="Genomic_DNA"/>
</dbReference>
<keyword evidence="2" id="KW-0969">Cilium</keyword>
<keyword evidence="3" id="KW-1185">Reference proteome</keyword>
<evidence type="ECO:0000313" key="2">
    <source>
        <dbReference type="EMBL" id="QSQ18719.1"/>
    </source>
</evidence>
<proteinExistence type="predicted"/>
<evidence type="ECO:0000313" key="3">
    <source>
        <dbReference type="Proteomes" id="UP000662747"/>
    </source>
</evidence>
<feature type="signal peptide" evidence="1">
    <location>
        <begin position="1"/>
        <end position="36"/>
    </location>
</feature>
<gene>
    <name evidence="2" type="ORF">JY651_25500</name>
</gene>
<keyword evidence="2" id="KW-0966">Cell projection</keyword>
<keyword evidence="1" id="KW-0732">Signal</keyword>
<reference evidence="2 3" key="1">
    <citation type="submission" date="2021-02" db="EMBL/GenBank/DDBJ databases">
        <title>De Novo genome assembly of isolated myxobacteria.</title>
        <authorList>
            <person name="Stevens D.C."/>
        </authorList>
    </citation>
    <scope>NUCLEOTIDE SEQUENCE [LARGE SCALE GENOMIC DNA]</scope>
    <source>
        <strain evidence="3">SCPEA02</strain>
    </source>
</reference>
<feature type="chain" id="PRO_5047545839" evidence="1">
    <location>
        <begin position="37"/>
        <end position="313"/>
    </location>
</feature>
<sequence length="313" mass="33214">MLTFIEGVVVPSRPSLALFSAVSSLLLCLGPASARAQDSRLPTFDLQRLQLDPAALGSLMVGTGRTLPQGMLRFAVQGHYENLPFHFQTRWEPGNGAGLVENRFTMDVTAAYGVLPWLQVAAEVPYIVKQGGKPHMDVAPPDGSGLATPWVGLRAALLRQDFGFQVAADMSAALPLGREELLARDKYAVHPRLQLGFLAEDWQVGGEAGVLLREKRDLGPLSGDSKDVIGNELRLAGTVTSRAGESTRGEVSVLVGVPLQGGRVGAELLLAIRKHALSFMDLYVMGGPGVGAGADTPTFRFVGGVSFATSKVD</sequence>
<organism evidence="2 3">
    <name type="scientific">Pyxidicoccus parkwayensis</name>
    <dbReference type="NCBI Taxonomy" id="2813578"/>
    <lineage>
        <taxon>Bacteria</taxon>
        <taxon>Pseudomonadati</taxon>
        <taxon>Myxococcota</taxon>
        <taxon>Myxococcia</taxon>
        <taxon>Myxococcales</taxon>
        <taxon>Cystobacterineae</taxon>
        <taxon>Myxococcaceae</taxon>
        <taxon>Pyxidicoccus</taxon>
    </lineage>
</organism>